<reference evidence="1 2" key="2">
    <citation type="submission" date="2020-03" db="EMBL/GenBank/DDBJ databases">
        <title>Bacillus aquiflavi sp. nov., isolated from yellow water of strong flavor Chinese baijiu in Yibin region of China.</title>
        <authorList>
            <person name="Xie J."/>
        </authorList>
    </citation>
    <scope>NUCLEOTIDE SEQUENCE [LARGE SCALE GENOMIC DNA]</scope>
    <source>
        <strain evidence="1 2">Gsoil 114</strain>
    </source>
</reference>
<dbReference type="EMBL" id="JAAIWK010000007">
    <property type="protein sequence ID" value="NEY19572.1"/>
    <property type="molecule type" value="Genomic_DNA"/>
</dbReference>
<dbReference type="RefSeq" id="WP_163173535.1">
    <property type="nucleotide sequence ID" value="NZ_JAAIWK010000007.1"/>
</dbReference>
<keyword evidence="2" id="KW-1185">Reference proteome</keyword>
<evidence type="ECO:0000313" key="2">
    <source>
        <dbReference type="Proteomes" id="UP000476934"/>
    </source>
</evidence>
<gene>
    <name evidence="1" type="ORF">G4D61_06265</name>
</gene>
<protein>
    <submittedName>
        <fullName evidence="1">Uncharacterized protein</fullName>
    </submittedName>
</protein>
<dbReference type="Proteomes" id="UP000476934">
    <property type="component" value="Unassembled WGS sequence"/>
</dbReference>
<reference evidence="1 2" key="1">
    <citation type="submission" date="2020-02" db="EMBL/GenBank/DDBJ databases">
        <authorList>
            <person name="Feng H."/>
        </authorList>
    </citation>
    <scope>NUCLEOTIDE SEQUENCE [LARGE SCALE GENOMIC DNA]</scope>
    <source>
        <strain evidence="1 2">Gsoil 114</strain>
    </source>
</reference>
<sequence>MDQDFFYKMPILIAGNMLSTYMTNHWFISGEIGIGETPKMRSAENAQHPPAESEQPRAEVNASIFLIKYNNVYEK</sequence>
<name>A0A6M0P4D8_9BACI</name>
<accession>A0A6M0P4D8</accession>
<organism evidence="1 2">
    <name type="scientific">Heyndrickxia ginsengihumi</name>
    <dbReference type="NCBI Taxonomy" id="363870"/>
    <lineage>
        <taxon>Bacteria</taxon>
        <taxon>Bacillati</taxon>
        <taxon>Bacillota</taxon>
        <taxon>Bacilli</taxon>
        <taxon>Bacillales</taxon>
        <taxon>Bacillaceae</taxon>
        <taxon>Heyndrickxia</taxon>
    </lineage>
</organism>
<dbReference type="AlphaFoldDB" id="A0A6M0P4D8"/>
<proteinExistence type="predicted"/>
<evidence type="ECO:0000313" key="1">
    <source>
        <dbReference type="EMBL" id="NEY19572.1"/>
    </source>
</evidence>
<comment type="caution">
    <text evidence="1">The sequence shown here is derived from an EMBL/GenBank/DDBJ whole genome shotgun (WGS) entry which is preliminary data.</text>
</comment>